<protein>
    <submittedName>
        <fullName evidence="5">30S ribosomal protein S8e</fullName>
    </submittedName>
</protein>
<proteinExistence type="inferred from homology"/>
<name>D6GWF6_PARA5</name>
<dbReference type="InterPro" id="IPR001047">
    <property type="entry name" value="Ribosomal_eS8"/>
</dbReference>
<keyword evidence="3" id="KW-0687">Ribonucleoprotein</keyword>
<dbReference type="EMBL" id="GG745593">
    <property type="protein sequence ID" value="EFD92456.1"/>
    <property type="molecule type" value="Genomic_DNA"/>
</dbReference>
<dbReference type="GO" id="GO:0003735">
    <property type="term" value="F:structural constituent of ribosome"/>
    <property type="evidence" value="ECO:0007669"/>
    <property type="project" value="InterPro"/>
</dbReference>
<comment type="similarity">
    <text evidence="1">Belongs to the eukaryotic ribosomal protein eS8 family.</text>
</comment>
<accession>D6GWF6</accession>
<evidence type="ECO:0000313" key="5">
    <source>
        <dbReference type="EMBL" id="EFD92456.1"/>
    </source>
</evidence>
<dbReference type="Proteomes" id="UP000009376">
    <property type="component" value="Unassembled WGS sequence"/>
</dbReference>
<evidence type="ECO:0000256" key="4">
    <source>
        <dbReference type="SAM" id="MobiDB-lite"/>
    </source>
</evidence>
<evidence type="ECO:0000313" key="6">
    <source>
        <dbReference type="Proteomes" id="UP000009376"/>
    </source>
</evidence>
<keyword evidence="2 5" id="KW-0689">Ribosomal protein</keyword>
<gene>
    <name evidence="5" type="ORF">BJBARM5_0838</name>
</gene>
<dbReference type="AlphaFoldDB" id="D6GWF6"/>
<evidence type="ECO:0000256" key="3">
    <source>
        <dbReference type="ARBA" id="ARBA00023274"/>
    </source>
</evidence>
<dbReference type="GO" id="GO:0006412">
    <property type="term" value="P:translation"/>
    <property type="evidence" value="ECO:0007669"/>
    <property type="project" value="InterPro"/>
</dbReference>
<organism evidence="5 6">
    <name type="scientific">Candidatus Parvarchaeum acidophilus ARMAN-5</name>
    <dbReference type="NCBI Taxonomy" id="662762"/>
    <lineage>
        <taxon>Archaea</taxon>
        <taxon>Candidatus Parvarchaeota</taxon>
        <taxon>Candidatus Parvarchaeum</taxon>
    </lineage>
</organism>
<dbReference type="GO" id="GO:1990904">
    <property type="term" value="C:ribonucleoprotein complex"/>
    <property type="evidence" value="ECO:0007669"/>
    <property type="project" value="UniProtKB-KW"/>
</dbReference>
<evidence type="ECO:0000256" key="2">
    <source>
        <dbReference type="ARBA" id="ARBA00022980"/>
    </source>
</evidence>
<sequence>MSKSTAPTLKKIGGGFKGKRRDKRKSELKTPAVFLQVGERKIKTIRTVGGNIKIIPLKTNSGNMLDKKSKKYSTVEIIRVLENPANRSYARRNIITKGAILETKDGKAVVVNRPGQDGQVTLKKQE</sequence>
<feature type="region of interest" description="Disordered" evidence="4">
    <location>
        <begin position="1"/>
        <end position="27"/>
    </location>
</feature>
<dbReference type="GO" id="GO:0005840">
    <property type="term" value="C:ribosome"/>
    <property type="evidence" value="ECO:0007669"/>
    <property type="project" value="UniProtKB-KW"/>
</dbReference>
<reference evidence="5 6" key="1">
    <citation type="journal article" date="2010" name="Proc. Natl. Acad. Sci. U.S.A.">
        <title>Enigmatic, ultrasmall, uncultivated Archaea.</title>
        <authorList>
            <person name="Baker B.J."/>
            <person name="Comolli L.R."/>
            <person name="Dick G.J."/>
            <person name="Hauser L.J."/>
            <person name="Hyatt D."/>
            <person name="Dill B.D."/>
            <person name="Land M.L."/>
            <person name="Verberkmoes N.C."/>
            <person name="Hettich R.L."/>
            <person name="Banfield J.F."/>
        </authorList>
    </citation>
    <scope>NUCLEOTIDE SEQUENCE [LARGE SCALE GENOMIC DNA]</scope>
</reference>
<dbReference type="CDD" id="cd11382">
    <property type="entry name" value="Ribosomal_S8e"/>
    <property type="match status" value="1"/>
</dbReference>
<dbReference type="InterPro" id="IPR022309">
    <property type="entry name" value="Ribosomal_Se8/biogenesis_NSA2"/>
</dbReference>
<evidence type="ECO:0000256" key="1">
    <source>
        <dbReference type="ARBA" id="ARBA00005257"/>
    </source>
</evidence>
<dbReference type="NCBIfam" id="TIGR00307">
    <property type="entry name" value="eS8"/>
    <property type="match status" value="1"/>
</dbReference>
<dbReference type="Pfam" id="PF01201">
    <property type="entry name" value="Ribosomal_S8e"/>
    <property type="match status" value="1"/>
</dbReference>
<dbReference type="Gene3D" id="2.40.10.310">
    <property type="match status" value="1"/>
</dbReference>